<name>T1EVM6_HELRO</name>
<evidence type="ECO:0000313" key="3">
    <source>
        <dbReference type="Proteomes" id="UP000015101"/>
    </source>
</evidence>
<dbReference type="Proteomes" id="UP000015101">
    <property type="component" value="Unassembled WGS sequence"/>
</dbReference>
<sequence length="170" mass="19772">MTFCDFWLSGNSECRYEMSPLTDKNKNVALGRSVYMKKGFQEEHANDGNLTTFAHHEMIDNPWMVIDFIRSEVGKLQHDKPFYASARPCTYFDEKSRNDFVTKKVVNQTLRLTKANLEKYEVGLLKKFLTDPVYTYNQDDFERINLLVIINDLLTITLANKLLGIFNLAI</sequence>
<reference evidence="2" key="3">
    <citation type="submission" date="2015-06" db="UniProtKB">
        <authorList>
            <consortium name="EnsemblMetazoa"/>
        </authorList>
    </citation>
    <scope>IDENTIFICATION</scope>
</reference>
<dbReference type="AlphaFoldDB" id="T1EVM6"/>
<keyword evidence="3" id="KW-1185">Reference proteome</keyword>
<proteinExistence type="predicted"/>
<dbReference type="KEGG" id="hro:HELRODRAFT_164605"/>
<organism evidence="2 3">
    <name type="scientific">Helobdella robusta</name>
    <name type="common">Californian leech</name>
    <dbReference type="NCBI Taxonomy" id="6412"/>
    <lineage>
        <taxon>Eukaryota</taxon>
        <taxon>Metazoa</taxon>
        <taxon>Spiralia</taxon>
        <taxon>Lophotrochozoa</taxon>
        <taxon>Annelida</taxon>
        <taxon>Clitellata</taxon>
        <taxon>Hirudinea</taxon>
        <taxon>Rhynchobdellida</taxon>
        <taxon>Glossiphoniidae</taxon>
        <taxon>Helobdella</taxon>
    </lineage>
</organism>
<gene>
    <name evidence="2" type="primary">20200626</name>
    <name evidence="1" type="ORF">HELRODRAFT_164605</name>
</gene>
<dbReference type="EMBL" id="KB097571">
    <property type="protein sequence ID" value="ESN94718.1"/>
    <property type="molecule type" value="Genomic_DNA"/>
</dbReference>
<evidence type="ECO:0000313" key="2">
    <source>
        <dbReference type="EnsemblMetazoa" id="HelroP164605"/>
    </source>
</evidence>
<dbReference type="EnsemblMetazoa" id="HelroT164605">
    <property type="protein sequence ID" value="HelroP164605"/>
    <property type="gene ID" value="HelroG164605"/>
</dbReference>
<accession>T1EVM6</accession>
<reference evidence="3" key="1">
    <citation type="submission" date="2012-12" db="EMBL/GenBank/DDBJ databases">
        <authorList>
            <person name="Hellsten U."/>
            <person name="Grimwood J."/>
            <person name="Chapman J.A."/>
            <person name="Shapiro H."/>
            <person name="Aerts A."/>
            <person name="Otillar R.P."/>
            <person name="Terry A.Y."/>
            <person name="Boore J.L."/>
            <person name="Simakov O."/>
            <person name="Marletaz F."/>
            <person name="Cho S.-J."/>
            <person name="Edsinger-Gonzales E."/>
            <person name="Havlak P."/>
            <person name="Kuo D.-H."/>
            <person name="Larsson T."/>
            <person name="Lv J."/>
            <person name="Arendt D."/>
            <person name="Savage R."/>
            <person name="Osoegawa K."/>
            <person name="de Jong P."/>
            <person name="Lindberg D.R."/>
            <person name="Seaver E.C."/>
            <person name="Weisblat D.A."/>
            <person name="Putnam N.H."/>
            <person name="Grigoriev I.V."/>
            <person name="Rokhsar D.S."/>
        </authorList>
    </citation>
    <scope>NUCLEOTIDE SEQUENCE</scope>
</reference>
<reference evidence="1 3" key="2">
    <citation type="journal article" date="2013" name="Nature">
        <title>Insights into bilaterian evolution from three spiralian genomes.</title>
        <authorList>
            <person name="Simakov O."/>
            <person name="Marletaz F."/>
            <person name="Cho S.J."/>
            <person name="Edsinger-Gonzales E."/>
            <person name="Havlak P."/>
            <person name="Hellsten U."/>
            <person name="Kuo D.H."/>
            <person name="Larsson T."/>
            <person name="Lv J."/>
            <person name="Arendt D."/>
            <person name="Savage R."/>
            <person name="Osoegawa K."/>
            <person name="de Jong P."/>
            <person name="Grimwood J."/>
            <person name="Chapman J.A."/>
            <person name="Shapiro H."/>
            <person name="Aerts A."/>
            <person name="Otillar R.P."/>
            <person name="Terry A.Y."/>
            <person name="Boore J.L."/>
            <person name="Grigoriev I.V."/>
            <person name="Lindberg D.R."/>
            <person name="Seaver E.C."/>
            <person name="Weisblat D.A."/>
            <person name="Putnam N.H."/>
            <person name="Rokhsar D.S."/>
        </authorList>
    </citation>
    <scope>NUCLEOTIDE SEQUENCE</scope>
</reference>
<protein>
    <submittedName>
        <fullName evidence="1 2">Uncharacterized protein</fullName>
    </submittedName>
</protein>
<dbReference type="InParanoid" id="T1EVM6"/>
<evidence type="ECO:0000313" key="1">
    <source>
        <dbReference type="EMBL" id="ESN94718.1"/>
    </source>
</evidence>
<dbReference type="RefSeq" id="XP_009027750.1">
    <property type="nucleotide sequence ID" value="XM_009029502.1"/>
</dbReference>
<dbReference type="EMBL" id="AMQM01001725">
    <property type="status" value="NOT_ANNOTATED_CDS"/>
    <property type="molecule type" value="Genomic_DNA"/>
</dbReference>
<dbReference type="GeneID" id="20200626"/>
<dbReference type="HOGENOM" id="CLU_1572352_0_0_1"/>
<dbReference type="CTD" id="20200626"/>